<dbReference type="InterPro" id="IPR004875">
    <property type="entry name" value="DDE_SF_endonuclease_dom"/>
</dbReference>
<sequence>MDETGFMFGIGAKQHVVIPKGHARFKGVPGNQQSATVIECIGSGGQVLPPLVINAGKIHMFGEFRRMVDIDDNWSFAKTDNGWTSNAIAVDWLKEIFDVHSQPSQERHNEWWLLLLDGHGSHVSSNFIDACWARNIAPMCFPPHITHIMQLLDVSVFGPIAQAYTQQVNKINTNADHINHTQFVNMYNKVHKEVLTQGLARHAFSDSGLTINPTPDKILARANLADTSEASRQMLLPVSQQQTPRKCQAYITMVETFFNANNNRDQGHLKRKLINAYDEHSAECDLLQ</sequence>
<dbReference type="EMBL" id="LT795055">
    <property type="protein sequence ID" value="SJX61423.1"/>
    <property type="molecule type" value="Genomic_DNA"/>
</dbReference>
<feature type="domain" description="DDE-1" evidence="1">
    <location>
        <begin position="34"/>
        <end position="181"/>
    </location>
</feature>
<dbReference type="Pfam" id="PF03184">
    <property type="entry name" value="DDE_1"/>
    <property type="match status" value="1"/>
</dbReference>
<gene>
    <name evidence="2" type="ORF">SRS1_25024</name>
</gene>
<proteinExistence type="predicted"/>
<name>A0A2N8UAS5_9BASI</name>
<dbReference type="GO" id="GO:0003676">
    <property type="term" value="F:nucleic acid binding"/>
    <property type="evidence" value="ECO:0007669"/>
    <property type="project" value="InterPro"/>
</dbReference>
<reference evidence="2 3" key="1">
    <citation type="submission" date="2017-02" db="EMBL/GenBank/DDBJ databases">
        <authorList>
            <person name="Peterson S.W."/>
        </authorList>
    </citation>
    <scope>NUCLEOTIDE SEQUENCE [LARGE SCALE GENOMIC DNA]</scope>
    <source>
        <strain evidence="2 3">SRS1_H2-8</strain>
    </source>
</reference>
<evidence type="ECO:0000313" key="3">
    <source>
        <dbReference type="Proteomes" id="UP000239563"/>
    </source>
</evidence>
<protein>
    <submittedName>
        <fullName evidence="2">Related to transposase</fullName>
    </submittedName>
</protein>
<evidence type="ECO:0000313" key="2">
    <source>
        <dbReference type="EMBL" id="SJX61423.1"/>
    </source>
</evidence>
<evidence type="ECO:0000259" key="1">
    <source>
        <dbReference type="Pfam" id="PF03184"/>
    </source>
</evidence>
<dbReference type="AlphaFoldDB" id="A0A2N8UAS5"/>
<dbReference type="Proteomes" id="UP000239563">
    <property type="component" value="Chromosome II"/>
</dbReference>
<accession>A0A2N8UAS5</accession>
<organism evidence="2 3">
    <name type="scientific">Sporisorium reilianum f. sp. reilianum</name>
    <dbReference type="NCBI Taxonomy" id="72559"/>
    <lineage>
        <taxon>Eukaryota</taxon>
        <taxon>Fungi</taxon>
        <taxon>Dikarya</taxon>
        <taxon>Basidiomycota</taxon>
        <taxon>Ustilaginomycotina</taxon>
        <taxon>Ustilaginomycetes</taxon>
        <taxon>Ustilaginales</taxon>
        <taxon>Ustilaginaceae</taxon>
        <taxon>Sporisorium</taxon>
    </lineage>
</organism>